<organism evidence="1 2">
    <name type="scientific">Clostridium saccharoperbutylacetonicum N1-4(HMT)</name>
    <dbReference type="NCBI Taxonomy" id="931276"/>
    <lineage>
        <taxon>Bacteria</taxon>
        <taxon>Bacillati</taxon>
        <taxon>Bacillota</taxon>
        <taxon>Clostridia</taxon>
        <taxon>Eubacteriales</taxon>
        <taxon>Clostridiaceae</taxon>
        <taxon>Clostridium</taxon>
    </lineage>
</organism>
<dbReference type="AlphaFoldDB" id="M1MT29"/>
<dbReference type="STRING" id="36745.CLSAP_38690"/>
<dbReference type="KEGG" id="csr:Cspa_c41180"/>
<dbReference type="HOGENOM" id="CLU_168113_0_0_9"/>
<dbReference type="PATRIC" id="fig|931276.5.peg.4150"/>
<proteinExistence type="predicted"/>
<dbReference type="Proteomes" id="UP000011728">
    <property type="component" value="Chromosome"/>
</dbReference>
<evidence type="ECO:0000313" key="2">
    <source>
        <dbReference type="Proteomes" id="UP000011728"/>
    </source>
</evidence>
<dbReference type="RefSeq" id="WP_015394182.1">
    <property type="nucleotide sequence ID" value="NC_020291.1"/>
</dbReference>
<gene>
    <name evidence="1" type="ORF">Cspa_c41180</name>
</gene>
<protein>
    <submittedName>
        <fullName evidence="1">Uncharacterized protein</fullName>
    </submittedName>
</protein>
<sequence>MSRSYKKTPICKDGYGSKNLKWCKRSANKKVRRYSDIRSGKSYRKVYETWTFRDYVSRKTLKEHIIELQREIEICLKLRGSINNLSNYYKKEYNNGYFRMWKKFYYWK</sequence>
<dbReference type="EMBL" id="CP004121">
    <property type="protein sequence ID" value="AGF57871.1"/>
    <property type="molecule type" value="Genomic_DNA"/>
</dbReference>
<name>M1MT29_9CLOT</name>
<dbReference type="OrthoDB" id="1913526at2"/>
<reference evidence="1 2" key="1">
    <citation type="submission" date="2013-02" db="EMBL/GenBank/DDBJ databases">
        <title>Genome sequence of Clostridium saccharoperbutylacetonicum N1-4(HMT).</title>
        <authorList>
            <person name="Poehlein A."/>
            <person name="Daniel R."/>
        </authorList>
    </citation>
    <scope>NUCLEOTIDE SEQUENCE [LARGE SCALE GENOMIC DNA]</scope>
    <source>
        <strain evidence="2">N1-4(HMT)</strain>
    </source>
</reference>
<keyword evidence="2" id="KW-1185">Reference proteome</keyword>
<dbReference type="eggNOG" id="ENOG50327J3">
    <property type="taxonomic scope" value="Bacteria"/>
</dbReference>
<evidence type="ECO:0000313" key="1">
    <source>
        <dbReference type="EMBL" id="AGF57871.1"/>
    </source>
</evidence>
<accession>M1MT29</accession>